<evidence type="ECO:0000256" key="3">
    <source>
        <dbReference type="ARBA" id="ARBA00023125"/>
    </source>
</evidence>
<evidence type="ECO:0000259" key="5">
    <source>
        <dbReference type="PROSITE" id="PS50931"/>
    </source>
</evidence>
<dbReference type="InterPro" id="IPR000847">
    <property type="entry name" value="LysR_HTH_N"/>
</dbReference>
<dbReference type="SUPFAM" id="SSF53850">
    <property type="entry name" value="Periplasmic binding protein-like II"/>
    <property type="match status" value="1"/>
</dbReference>
<dbReference type="Pfam" id="PF03466">
    <property type="entry name" value="LysR_substrate"/>
    <property type="match status" value="1"/>
</dbReference>
<keyword evidence="4" id="KW-0804">Transcription</keyword>
<organism evidence="6 7">
    <name type="scientific">Enterococcus sulfureus ATCC 49903</name>
    <dbReference type="NCBI Taxonomy" id="1140003"/>
    <lineage>
        <taxon>Bacteria</taxon>
        <taxon>Bacillati</taxon>
        <taxon>Bacillota</taxon>
        <taxon>Bacilli</taxon>
        <taxon>Lactobacillales</taxon>
        <taxon>Enterococcaceae</taxon>
        <taxon>Enterococcus</taxon>
    </lineage>
</organism>
<dbReference type="InterPro" id="IPR005119">
    <property type="entry name" value="LysR_subst-bd"/>
</dbReference>
<dbReference type="Pfam" id="PF00126">
    <property type="entry name" value="HTH_1"/>
    <property type="match status" value="1"/>
</dbReference>
<dbReference type="InterPro" id="IPR036390">
    <property type="entry name" value="WH_DNA-bd_sf"/>
</dbReference>
<keyword evidence="3" id="KW-0238">DNA-binding</keyword>
<reference evidence="6 7" key="1">
    <citation type="submission" date="2013-03" db="EMBL/GenBank/DDBJ databases">
        <title>The Genome Sequence of Enterococcus sulfureus ATCC_49903 (PacBio/Illumina hybrid assembly).</title>
        <authorList>
            <consortium name="The Broad Institute Genomics Platform"/>
            <consortium name="The Broad Institute Genome Sequencing Center for Infectious Disease"/>
            <person name="Earl A."/>
            <person name="Russ C."/>
            <person name="Gilmore M."/>
            <person name="Surin D."/>
            <person name="Walker B."/>
            <person name="Young S."/>
            <person name="Zeng Q."/>
            <person name="Gargeya S."/>
            <person name="Fitzgerald M."/>
            <person name="Haas B."/>
            <person name="Abouelleil A."/>
            <person name="Allen A.W."/>
            <person name="Alvarado L."/>
            <person name="Arachchi H.M."/>
            <person name="Berlin A.M."/>
            <person name="Chapman S.B."/>
            <person name="Gainer-Dewar J."/>
            <person name="Goldberg J."/>
            <person name="Griggs A."/>
            <person name="Gujja S."/>
            <person name="Hansen M."/>
            <person name="Howarth C."/>
            <person name="Imamovic A."/>
            <person name="Ireland A."/>
            <person name="Larimer J."/>
            <person name="McCowan C."/>
            <person name="Murphy C."/>
            <person name="Pearson M."/>
            <person name="Poon T.W."/>
            <person name="Priest M."/>
            <person name="Roberts A."/>
            <person name="Saif S."/>
            <person name="Shea T."/>
            <person name="Sisk P."/>
            <person name="Sykes S."/>
            <person name="Wortman J."/>
            <person name="Nusbaum C."/>
            <person name="Birren B."/>
        </authorList>
    </citation>
    <scope>NUCLEOTIDE SEQUENCE [LARGE SCALE GENOMIC DNA]</scope>
    <source>
        <strain evidence="6 7">ATCC 49903</strain>
    </source>
</reference>
<dbReference type="EMBL" id="ASWO01000007">
    <property type="protein sequence ID" value="EOT82929.1"/>
    <property type="molecule type" value="Genomic_DNA"/>
</dbReference>
<dbReference type="FunFam" id="1.10.10.10:FF:000001">
    <property type="entry name" value="LysR family transcriptional regulator"/>
    <property type="match status" value="1"/>
</dbReference>
<dbReference type="InterPro" id="IPR050950">
    <property type="entry name" value="HTH-type_LysR_regulators"/>
</dbReference>
<dbReference type="PRINTS" id="PR00039">
    <property type="entry name" value="HTHLYSR"/>
</dbReference>
<dbReference type="GO" id="GO:0003677">
    <property type="term" value="F:DNA binding"/>
    <property type="evidence" value="ECO:0007669"/>
    <property type="project" value="UniProtKB-KW"/>
</dbReference>
<sequence length="302" mass="34367">MDIKEIETFVLIVRTGSFQKAAELLQYAQPTISARIKQLELDLAISLFYRGKQVTLTPEGQAFYKKAEEFLLHYQSLSAFGNQLVQKPLQKLTLGISDPTASLVLPEILTVFKQKFPLVTLSIQVMDANACNQALQEGLIDFAICGEPTLLSDQLFEPFFYDELNLLVYDTHPLAQEPYVSLAQLKNETFLMTPENCPIRIKIEQYLKQALGTDYQKIEVTTSLAHKYYVQKKIGISIFTSIAHSERLPHTVVLPIDALPIRPAIGFLSSTKTKHEQELIDYFKECVLDWFQQKGMIYLPIN</sequence>
<dbReference type="Proteomes" id="UP000015961">
    <property type="component" value="Unassembled WGS sequence"/>
</dbReference>
<evidence type="ECO:0000313" key="7">
    <source>
        <dbReference type="Proteomes" id="UP000015961"/>
    </source>
</evidence>
<evidence type="ECO:0000256" key="2">
    <source>
        <dbReference type="ARBA" id="ARBA00023015"/>
    </source>
</evidence>
<dbReference type="STRING" id="1140003.OMY_02039"/>
<feature type="domain" description="HTH lysR-type" evidence="5">
    <location>
        <begin position="1"/>
        <end position="57"/>
    </location>
</feature>
<name>S0L2R7_9ENTE</name>
<comment type="similarity">
    <text evidence="1">Belongs to the LysR transcriptional regulatory family.</text>
</comment>
<proteinExistence type="inferred from homology"/>
<accession>S0L2R7</accession>
<dbReference type="PATRIC" id="fig|1140003.3.peg.1966"/>
<dbReference type="PANTHER" id="PTHR30419:SF25">
    <property type="entry name" value="HTH-TYPE TRANSCRIPTIONAL REGULATOR YTLI"/>
    <property type="match status" value="1"/>
</dbReference>
<evidence type="ECO:0000313" key="6">
    <source>
        <dbReference type="EMBL" id="EOT82929.1"/>
    </source>
</evidence>
<dbReference type="PROSITE" id="PS50931">
    <property type="entry name" value="HTH_LYSR"/>
    <property type="match status" value="1"/>
</dbReference>
<comment type="caution">
    <text evidence="6">The sequence shown here is derived from an EMBL/GenBank/DDBJ whole genome shotgun (WGS) entry which is preliminary data.</text>
</comment>
<dbReference type="GO" id="GO:0005829">
    <property type="term" value="C:cytosol"/>
    <property type="evidence" value="ECO:0007669"/>
    <property type="project" value="TreeGrafter"/>
</dbReference>
<dbReference type="GO" id="GO:0003700">
    <property type="term" value="F:DNA-binding transcription factor activity"/>
    <property type="evidence" value="ECO:0007669"/>
    <property type="project" value="InterPro"/>
</dbReference>
<protein>
    <recommendedName>
        <fullName evidence="5">HTH lysR-type domain-containing protein</fullName>
    </recommendedName>
</protein>
<dbReference type="AlphaFoldDB" id="S0L2R7"/>
<dbReference type="PANTHER" id="PTHR30419">
    <property type="entry name" value="HTH-TYPE TRANSCRIPTIONAL REGULATOR YBHD"/>
    <property type="match status" value="1"/>
</dbReference>
<dbReference type="eggNOG" id="COG0583">
    <property type="taxonomic scope" value="Bacteria"/>
</dbReference>
<keyword evidence="7" id="KW-1185">Reference proteome</keyword>
<gene>
    <name evidence="6" type="ORF">I573_02042</name>
</gene>
<dbReference type="CDD" id="cd05466">
    <property type="entry name" value="PBP2_LTTR_substrate"/>
    <property type="match status" value="1"/>
</dbReference>
<dbReference type="RefSeq" id="WP_016186471.1">
    <property type="nucleotide sequence ID" value="NZ_ASWO01000007.1"/>
</dbReference>
<evidence type="ECO:0000256" key="1">
    <source>
        <dbReference type="ARBA" id="ARBA00009437"/>
    </source>
</evidence>
<dbReference type="InterPro" id="IPR036388">
    <property type="entry name" value="WH-like_DNA-bd_sf"/>
</dbReference>
<dbReference type="Gene3D" id="1.10.10.10">
    <property type="entry name" value="Winged helix-like DNA-binding domain superfamily/Winged helix DNA-binding domain"/>
    <property type="match status" value="1"/>
</dbReference>
<dbReference type="OrthoDB" id="9785745at2"/>
<dbReference type="SUPFAM" id="SSF46785">
    <property type="entry name" value="Winged helix' DNA-binding domain"/>
    <property type="match status" value="1"/>
</dbReference>
<keyword evidence="2" id="KW-0805">Transcription regulation</keyword>
<dbReference type="Gene3D" id="3.40.190.290">
    <property type="match status" value="1"/>
</dbReference>
<evidence type="ECO:0000256" key="4">
    <source>
        <dbReference type="ARBA" id="ARBA00023163"/>
    </source>
</evidence>